<evidence type="ECO:0000313" key="2">
    <source>
        <dbReference type="Proteomes" id="UP001234989"/>
    </source>
</evidence>
<dbReference type="AlphaFoldDB" id="A0AAF0UQG9"/>
<dbReference type="Proteomes" id="UP001234989">
    <property type="component" value="Chromosome 10"/>
</dbReference>
<reference evidence="1" key="1">
    <citation type="submission" date="2023-08" db="EMBL/GenBank/DDBJ databases">
        <title>A de novo genome assembly of Solanum verrucosum Schlechtendal, a Mexican diploid species geographically isolated from the other diploid A-genome species in potato relatives.</title>
        <authorList>
            <person name="Hosaka K."/>
        </authorList>
    </citation>
    <scope>NUCLEOTIDE SEQUENCE</scope>
    <source>
        <tissue evidence="1">Young leaves</tissue>
    </source>
</reference>
<name>A0AAF0UQG9_SOLVR</name>
<evidence type="ECO:0000313" key="1">
    <source>
        <dbReference type="EMBL" id="WMV49618.1"/>
    </source>
</evidence>
<gene>
    <name evidence="1" type="ORF">MTR67_043003</name>
</gene>
<organism evidence="1 2">
    <name type="scientific">Solanum verrucosum</name>
    <dbReference type="NCBI Taxonomy" id="315347"/>
    <lineage>
        <taxon>Eukaryota</taxon>
        <taxon>Viridiplantae</taxon>
        <taxon>Streptophyta</taxon>
        <taxon>Embryophyta</taxon>
        <taxon>Tracheophyta</taxon>
        <taxon>Spermatophyta</taxon>
        <taxon>Magnoliopsida</taxon>
        <taxon>eudicotyledons</taxon>
        <taxon>Gunneridae</taxon>
        <taxon>Pentapetalae</taxon>
        <taxon>asterids</taxon>
        <taxon>lamiids</taxon>
        <taxon>Solanales</taxon>
        <taxon>Solanaceae</taxon>
        <taxon>Solanoideae</taxon>
        <taxon>Solaneae</taxon>
        <taxon>Solanum</taxon>
    </lineage>
</organism>
<dbReference type="EMBL" id="CP133621">
    <property type="protein sequence ID" value="WMV49618.1"/>
    <property type="molecule type" value="Genomic_DNA"/>
</dbReference>
<keyword evidence="2" id="KW-1185">Reference proteome</keyword>
<accession>A0AAF0UQG9</accession>
<proteinExistence type="predicted"/>
<protein>
    <submittedName>
        <fullName evidence="1">Uncharacterized protein</fullName>
    </submittedName>
</protein>
<sequence length="134" mass="15559">MMAQANREPISSVNPNIGTTMTKIRDFLRKNPPEFHSFKLDEDLQDFIDKCLALNLKDVVVMDRIYLLAQGVVRNMKEMFGRCSNKNKSYALKTRQDQEDSPDVVTDMLKVFNLDVYALLDLRLPYSLLLVMWP</sequence>